<evidence type="ECO:0000313" key="2">
    <source>
        <dbReference type="Proteomes" id="UP001566476"/>
    </source>
</evidence>
<accession>A0ABV4I4C4</accession>
<evidence type="ECO:0000313" key="1">
    <source>
        <dbReference type="EMBL" id="MEZ0492057.1"/>
    </source>
</evidence>
<reference evidence="1 2" key="1">
    <citation type="submission" date="2024-07" db="EMBL/GenBank/DDBJ databases">
        <authorList>
            <person name="Thanompreechachai J."/>
            <person name="Duangmal K."/>
        </authorList>
    </citation>
    <scope>NUCLEOTIDE SEQUENCE [LARGE SCALE GENOMIC DNA]</scope>
    <source>
        <strain evidence="1 2">TBRC 1896</strain>
    </source>
</reference>
<organism evidence="1 2">
    <name type="scientific">Kineococcus mangrovi</name>
    <dbReference type="NCBI Taxonomy" id="1660183"/>
    <lineage>
        <taxon>Bacteria</taxon>
        <taxon>Bacillati</taxon>
        <taxon>Actinomycetota</taxon>
        <taxon>Actinomycetes</taxon>
        <taxon>Kineosporiales</taxon>
        <taxon>Kineosporiaceae</taxon>
        <taxon>Kineococcus</taxon>
    </lineage>
</organism>
<keyword evidence="2" id="KW-1185">Reference proteome</keyword>
<dbReference type="Proteomes" id="UP001566476">
    <property type="component" value="Unassembled WGS sequence"/>
</dbReference>
<protein>
    <submittedName>
        <fullName evidence="1">Uncharacterized protein</fullName>
    </submittedName>
</protein>
<name>A0ABV4I4C4_9ACTN</name>
<dbReference type="RefSeq" id="WP_370718105.1">
    <property type="nucleotide sequence ID" value="NZ_JBGGTQ010000003.1"/>
</dbReference>
<sequence length="120" mass="12848">MDPSPVVHTWILVPADQPGLEHRARRVVRRAERQVLLRTHPGANPPGTSVGIGFEYRWSSPQVGFVAWFGDLSAVEVGLLETWLAGEPVDLDGLPAPLEARITASSGARVPDGPPSPAGR</sequence>
<gene>
    <name evidence="1" type="ORF">AB2L28_07385</name>
</gene>
<proteinExistence type="predicted"/>
<comment type="caution">
    <text evidence="1">The sequence shown here is derived from an EMBL/GenBank/DDBJ whole genome shotgun (WGS) entry which is preliminary data.</text>
</comment>
<dbReference type="EMBL" id="JBGGTQ010000003">
    <property type="protein sequence ID" value="MEZ0492057.1"/>
    <property type="molecule type" value="Genomic_DNA"/>
</dbReference>